<dbReference type="PROSITE" id="PS50011">
    <property type="entry name" value="PROTEIN_KINASE_DOM"/>
    <property type="match status" value="1"/>
</dbReference>
<keyword evidence="10" id="KW-1185">Reference proteome</keyword>
<evidence type="ECO:0000256" key="4">
    <source>
        <dbReference type="ARBA" id="ARBA00022737"/>
    </source>
</evidence>
<dbReference type="Gene3D" id="3.30.200.20">
    <property type="entry name" value="Phosphorylase Kinase, domain 1"/>
    <property type="match status" value="1"/>
</dbReference>
<evidence type="ECO:0000256" key="1">
    <source>
        <dbReference type="ARBA" id="ARBA00004370"/>
    </source>
</evidence>
<dbReference type="SUPFAM" id="SSF56112">
    <property type="entry name" value="Protein kinase-like (PK-like)"/>
    <property type="match status" value="1"/>
</dbReference>
<feature type="domain" description="Protein kinase" evidence="7">
    <location>
        <begin position="38"/>
        <end position="268"/>
    </location>
</feature>
<proteinExistence type="predicted"/>
<sequence>MKFKNNKREVRASVIDPSDIINHRLLSYHDLVNATYNFSNNHLLGTGSFEKVFKGQLRSTGLVVAIKVLDMRLEEAVRSFDAECGVLRMARHRNLIRVLHTCSNLDFKALVLQYMPNGSLDELLNSGFRRNLGFLKRVEIMLDPSNALFDSDMMAHVADFGIAKLLLGDDSSMITTSMPGTLGYMAPASRKSDVFSFGIMLLEVFTSKRPTDPMFVGDLSIRQWLLQLQDAPSVACYRIFELGLICSSGSPHQRMSTRDVVVALKKIIKDYAKSASTTTSEYSPSHECRRLSHRL</sequence>
<evidence type="ECO:0000256" key="3">
    <source>
        <dbReference type="ARBA" id="ARBA00022692"/>
    </source>
</evidence>
<organism evidence="9 10">
    <name type="scientific">Setaria italica</name>
    <name type="common">Foxtail millet</name>
    <name type="synonym">Panicum italicum</name>
    <dbReference type="NCBI Taxonomy" id="4555"/>
    <lineage>
        <taxon>Eukaryota</taxon>
        <taxon>Viridiplantae</taxon>
        <taxon>Streptophyta</taxon>
        <taxon>Embryophyta</taxon>
        <taxon>Tracheophyta</taxon>
        <taxon>Spermatophyta</taxon>
        <taxon>Magnoliopsida</taxon>
        <taxon>Liliopsida</taxon>
        <taxon>Poales</taxon>
        <taxon>Poaceae</taxon>
        <taxon>PACMAD clade</taxon>
        <taxon>Panicoideae</taxon>
        <taxon>Panicodae</taxon>
        <taxon>Paniceae</taxon>
        <taxon>Cenchrinae</taxon>
        <taxon>Setaria</taxon>
    </lineage>
</organism>
<accession>K3ZP13</accession>
<reference evidence="8" key="2">
    <citation type="submission" date="2015-07" db="EMBL/GenBank/DDBJ databases">
        <authorList>
            <person name="Noorani M."/>
        </authorList>
    </citation>
    <scope>NUCLEOTIDE SEQUENCE</scope>
    <source>
        <strain evidence="8">Yugu1</strain>
    </source>
</reference>
<protein>
    <recommendedName>
        <fullName evidence="7">Protein kinase domain-containing protein</fullName>
    </recommendedName>
</protein>
<dbReference type="HOGENOM" id="CLU_000288_21_4_1"/>
<evidence type="ECO:0000313" key="8">
    <source>
        <dbReference type="EMBL" id="RCV36943.1"/>
    </source>
</evidence>
<dbReference type="FunFam" id="3.30.200.20:FF:000661">
    <property type="entry name" value="Serine-threonine protein kinase plant-type"/>
    <property type="match status" value="1"/>
</dbReference>
<dbReference type="Proteomes" id="UP000004995">
    <property type="component" value="Unassembled WGS sequence"/>
</dbReference>
<dbReference type="EnsemblPlants" id="KQK93472">
    <property type="protein sequence ID" value="KQK93472"/>
    <property type="gene ID" value="SETIT_028343mg"/>
</dbReference>
<comment type="subcellular location">
    <subcellularLocation>
        <location evidence="1">Membrane</location>
    </subcellularLocation>
</comment>
<dbReference type="PANTHER" id="PTHR27008:SF497">
    <property type="entry name" value="OS11G0695000 PROTEIN"/>
    <property type="match status" value="1"/>
</dbReference>
<dbReference type="GO" id="GO:0004672">
    <property type="term" value="F:protein kinase activity"/>
    <property type="evidence" value="ECO:0007669"/>
    <property type="project" value="InterPro"/>
</dbReference>
<evidence type="ECO:0000313" key="9">
    <source>
        <dbReference type="EnsemblPlants" id="KQK93472"/>
    </source>
</evidence>
<dbReference type="EMBL" id="CM003535">
    <property type="protein sequence ID" value="RCV36943.1"/>
    <property type="molecule type" value="Genomic_DNA"/>
</dbReference>
<dbReference type="GO" id="GO:0016020">
    <property type="term" value="C:membrane"/>
    <property type="evidence" value="ECO:0007669"/>
    <property type="project" value="UniProtKB-SubCell"/>
</dbReference>
<keyword evidence="2" id="KW-0433">Leucine-rich repeat</keyword>
<dbReference type="InterPro" id="IPR001245">
    <property type="entry name" value="Ser-Thr/Tyr_kinase_cat_dom"/>
</dbReference>
<dbReference type="AlphaFoldDB" id="K3ZP13"/>
<dbReference type="OrthoDB" id="679098at2759"/>
<dbReference type="GO" id="GO:0005524">
    <property type="term" value="F:ATP binding"/>
    <property type="evidence" value="ECO:0007669"/>
    <property type="project" value="InterPro"/>
</dbReference>
<dbReference type="PANTHER" id="PTHR27008">
    <property type="entry name" value="OS04G0122200 PROTEIN"/>
    <property type="match status" value="1"/>
</dbReference>
<dbReference type="Pfam" id="PF07714">
    <property type="entry name" value="PK_Tyr_Ser-Thr"/>
    <property type="match status" value="1"/>
</dbReference>
<reference evidence="8 10" key="1">
    <citation type="journal article" date="2012" name="Nat. Biotechnol.">
        <title>Reference genome sequence of the model plant Setaria.</title>
        <authorList>
            <person name="Bennetzen J.L."/>
            <person name="Schmutz J."/>
            <person name="Wang H."/>
            <person name="Percifield R."/>
            <person name="Hawkins J."/>
            <person name="Pontaroli A.C."/>
            <person name="Estep M."/>
            <person name="Feng L."/>
            <person name="Vaughn J.N."/>
            <person name="Grimwood J."/>
            <person name="Jenkins J."/>
            <person name="Barry K."/>
            <person name="Lindquist E."/>
            <person name="Hellsten U."/>
            <person name="Deshpande S."/>
            <person name="Wang X."/>
            <person name="Wu X."/>
            <person name="Mitros T."/>
            <person name="Triplett J."/>
            <person name="Yang X."/>
            <person name="Ye C.Y."/>
            <person name="Mauro-Herrera M."/>
            <person name="Wang L."/>
            <person name="Li P."/>
            <person name="Sharma M."/>
            <person name="Sharma R."/>
            <person name="Ronald P.C."/>
            <person name="Panaud O."/>
            <person name="Kellogg E.A."/>
            <person name="Brutnell T.P."/>
            <person name="Doust A.N."/>
            <person name="Tuskan G.A."/>
            <person name="Rokhsar D."/>
            <person name="Devos K.M."/>
        </authorList>
    </citation>
    <scope>NUCLEOTIDE SEQUENCE [LARGE SCALE GENOMIC DNA]</scope>
    <source>
        <strain evidence="10">cv. Yugu1</strain>
        <strain evidence="8">Yugu1</strain>
    </source>
</reference>
<evidence type="ECO:0000256" key="6">
    <source>
        <dbReference type="ARBA" id="ARBA00023136"/>
    </source>
</evidence>
<evidence type="ECO:0000259" key="7">
    <source>
        <dbReference type="PROSITE" id="PS50011"/>
    </source>
</evidence>
<dbReference type="EMBL" id="AGNK02004611">
    <property type="status" value="NOT_ANNOTATED_CDS"/>
    <property type="molecule type" value="Genomic_DNA"/>
</dbReference>
<dbReference type="Pfam" id="PF00069">
    <property type="entry name" value="Pkinase"/>
    <property type="match status" value="1"/>
</dbReference>
<evidence type="ECO:0000256" key="2">
    <source>
        <dbReference type="ARBA" id="ARBA00022614"/>
    </source>
</evidence>
<evidence type="ECO:0000313" key="10">
    <source>
        <dbReference type="Proteomes" id="UP000004995"/>
    </source>
</evidence>
<keyword evidence="4" id="KW-0677">Repeat</keyword>
<name>K3ZP13_SETIT</name>
<dbReference type="Gene3D" id="1.10.510.10">
    <property type="entry name" value="Transferase(Phosphotransferase) domain 1"/>
    <property type="match status" value="1"/>
</dbReference>
<dbReference type="Gramene" id="KQK93472">
    <property type="protein sequence ID" value="KQK93472"/>
    <property type="gene ID" value="SETIT_028343mg"/>
</dbReference>
<keyword evidence="6" id="KW-0472">Membrane</keyword>
<keyword evidence="5" id="KW-1133">Transmembrane helix</keyword>
<dbReference type="OMA" id="SPSHECR"/>
<dbReference type="InterPro" id="IPR051809">
    <property type="entry name" value="Plant_receptor-like_S/T_kinase"/>
</dbReference>
<gene>
    <name evidence="8" type="ORF">SETIT_8G022400v2</name>
</gene>
<dbReference type="InterPro" id="IPR000719">
    <property type="entry name" value="Prot_kinase_dom"/>
</dbReference>
<reference evidence="9" key="3">
    <citation type="submission" date="2018-08" db="UniProtKB">
        <authorList>
            <consortium name="EnsemblPlants"/>
        </authorList>
    </citation>
    <scope>IDENTIFICATION</scope>
    <source>
        <strain evidence="9">Yugu1</strain>
    </source>
</reference>
<keyword evidence="3" id="KW-0812">Transmembrane</keyword>
<dbReference type="InterPro" id="IPR011009">
    <property type="entry name" value="Kinase-like_dom_sf"/>
</dbReference>
<evidence type="ECO:0000256" key="5">
    <source>
        <dbReference type="ARBA" id="ARBA00022989"/>
    </source>
</evidence>